<evidence type="ECO:0000256" key="4">
    <source>
        <dbReference type="ARBA" id="ARBA00022679"/>
    </source>
</evidence>
<evidence type="ECO:0000256" key="5">
    <source>
        <dbReference type="ARBA" id="ARBA00022723"/>
    </source>
</evidence>
<dbReference type="AlphaFoldDB" id="A0A8A4TT64"/>
<dbReference type="PANTHER" id="PTHR11601">
    <property type="entry name" value="CYSTEINE DESULFURYLASE FAMILY MEMBER"/>
    <property type="match status" value="1"/>
</dbReference>
<evidence type="ECO:0000256" key="1">
    <source>
        <dbReference type="ARBA" id="ARBA00001933"/>
    </source>
</evidence>
<evidence type="ECO:0000256" key="3">
    <source>
        <dbReference type="ARBA" id="ARBA00012239"/>
    </source>
</evidence>
<dbReference type="GO" id="GO:0051536">
    <property type="term" value="F:iron-sulfur cluster binding"/>
    <property type="evidence" value="ECO:0007669"/>
    <property type="project" value="UniProtKB-KW"/>
</dbReference>
<dbReference type="KEGG" id="scor:J3U87_11870"/>
<dbReference type="GO" id="GO:0031071">
    <property type="term" value="F:cysteine desulfurase activity"/>
    <property type="evidence" value="ECO:0007669"/>
    <property type="project" value="UniProtKB-EC"/>
</dbReference>
<dbReference type="PIRSF" id="PIRSF005572">
    <property type="entry name" value="NifS"/>
    <property type="match status" value="1"/>
</dbReference>
<evidence type="ECO:0000256" key="9">
    <source>
        <dbReference type="ARBA" id="ARBA00050776"/>
    </source>
</evidence>
<evidence type="ECO:0000259" key="11">
    <source>
        <dbReference type="Pfam" id="PF00266"/>
    </source>
</evidence>
<keyword evidence="8" id="KW-0411">Iron-sulfur</keyword>
<evidence type="ECO:0000256" key="2">
    <source>
        <dbReference type="ARBA" id="ARBA00006490"/>
    </source>
</evidence>
<comment type="catalytic activity">
    <reaction evidence="9">
        <text>(sulfur carrier)-H + L-cysteine = (sulfur carrier)-SH + L-alanine</text>
        <dbReference type="Rhea" id="RHEA:43892"/>
        <dbReference type="Rhea" id="RHEA-COMP:14737"/>
        <dbReference type="Rhea" id="RHEA-COMP:14739"/>
        <dbReference type="ChEBI" id="CHEBI:29917"/>
        <dbReference type="ChEBI" id="CHEBI:35235"/>
        <dbReference type="ChEBI" id="CHEBI:57972"/>
        <dbReference type="ChEBI" id="CHEBI:64428"/>
        <dbReference type="EC" id="2.8.1.7"/>
    </reaction>
</comment>
<comment type="cofactor">
    <cofactor evidence="1 10">
        <name>pyridoxal 5'-phosphate</name>
        <dbReference type="ChEBI" id="CHEBI:597326"/>
    </cofactor>
</comment>
<evidence type="ECO:0000313" key="13">
    <source>
        <dbReference type="Proteomes" id="UP000663929"/>
    </source>
</evidence>
<dbReference type="Proteomes" id="UP000663929">
    <property type="component" value="Chromosome"/>
</dbReference>
<dbReference type="InterPro" id="IPR000192">
    <property type="entry name" value="Aminotrans_V_dom"/>
</dbReference>
<dbReference type="Pfam" id="PF00266">
    <property type="entry name" value="Aminotran_5"/>
    <property type="match status" value="1"/>
</dbReference>
<dbReference type="EMBL" id="CP071793">
    <property type="protein sequence ID" value="QTD53149.1"/>
    <property type="molecule type" value="Genomic_DNA"/>
</dbReference>
<accession>A0A8A4TT64</accession>
<dbReference type="Gene3D" id="3.40.640.10">
    <property type="entry name" value="Type I PLP-dependent aspartate aminotransferase-like (Major domain)"/>
    <property type="match status" value="1"/>
</dbReference>
<evidence type="ECO:0000313" key="12">
    <source>
        <dbReference type="EMBL" id="QTD53149.1"/>
    </source>
</evidence>
<keyword evidence="13" id="KW-1185">Reference proteome</keyword>
<dbReference type="InterPro" id="IPR020578">
    <property type="entry name" value="Aminotrans_V_PyrdxlP_BS"/>
</dbReference>
<feature type="domain" description="Aminotransferase class V" evidence="11">
    <location>
        <begin position="2"/>
        <end position="366"/>
    </location>
</feature>
<dbReference type="PANTHER" id="PTHR11601:SF34">
    <property type="entry name" value="CYSTEINE DESULFURASE"/>
    <property type="match status" value="1"/>
</dbReference>
<gene>
    <name evidence="12" type="ORF">J3U87_11870</name>
</gene>
<evidence type="ECO:0000256" key="8">
    <source>
        <dbReference type="ARBA" id="ARBA00023014"/>
    </source>
</evidence>
<dbReference type="Gene3D" id="1.10.260.50">
    <property type="match status" value="1"/>
</dbReference>
<keyword evidence="5" id="KW-0479">Metal-binding</keyword>
<organism evidence="12 13">
    <name type="scientific">Sulfidibacter corallicola</name>
    <dbReference type="NCBI Taxonomy" id="2818388"/>
    <lineage>
        <taxon>Bacteria</taxon>
        <taxon>Pseudomonadati</taxon>
        <taxon>Acidobacteriota</taxon>
        <taxon>Holophagae</taxon>
        <taxon>Acanthopleuribacterales</taxon>
        <taxon>Acanthopleuribacteraceae</taxon>
        <taxon>Sulfidibacter</taxon>
    </lineage>
</organism>
<dbReference type="InterPro" id="IPR015424">
    <property type="entry name" value="PyrdxlP-dep_Trfase"/>
</dbReference>
<name>A0A8A4TT64_SULCO</name>
<dbReference type="InterPro" id="IPR016454">
    <property type="entry name" value="Cysteine_dSase"/>
</dbReference>
<dbReference type="GO" id="GO:0046872">
    <property type="term" value="F:metal ion binding"/>
    <property type="evidence" value="ECO:0007669"/>
    <property type="project" value="UniProtKB-KW"/>
</dbReference>
<evidence type="ECO:0000256" key="7">
    <source>
        <dbReference type="ARBA" id="ARBA00023004"/>
    </source>
</evidence>
<keyword evidence="6" id="KW-0663">Pyridoxal phosphate</keyword>
<protein>
    <recommendedName>
        <fullName evidence="3">cysteine desulfurase</fullName>
        <ecNumber evidence="3">2.8.1.7</ecNumber>
    </recommendedName>
</protein>
<dbReference type="InterPro" id="IPR015421">
    <property type="entry name" value="PyrdxlP-dep_Trfase_major"/>
</dbReference>
<dbReference type="SUPFAM" id="SSF53383">
    <property type="entry name" value="PLP-dependent transferases"/>
    <property type="match status" value="1"/>
</dbReference>
<dbReference type="PROSITE" id="PS00595">
    <property type="entry name" value="AA_TRANSFER_CLASS_5"/>
    <property type="match status" value="1"/>
</dbReference>
<comment type="similarity">
    <text evidence="2">Belongs to the class-V pyridoxal-phosphate-dependent aminotransferase family. NifS/IscS subfamily.</text>
</comment>
<reference evidence="12" key="1">
    <citation type="submission" date="2021-03" db="EMBL/GenBank/DDBJ databases">
        <title>Acanthopleuribacteraceae sp. M133.</title>
        <authorList>
            <person name="Wang G."/>
        </authorList>
    </citation>
    <scope>NUCLEOTIDE SEQUENCE</scope>
    <source>
        <strain evidence="12">M133</strain>
    </source>
</reference>
<proteinExistence type="inferred from homology"/>
<keyword evidence="7" id="KW-0408">Iron</keyword>
<sequence>MIYFDNNATTPISEDVRQAMMPYLTEAYGNPNSIHEAGNRTRVAIEKARNQVARAIGATASEITFTGSGSESNNHAILGVLQAHWKKERSAAGKNLVISAIEHPSVKATAEWAAKMFGYELRIARFATKDGIVDLAPFEEAIDDATILVSTMVANNETGTLLPVAEIFELARAKGALCHCDGVQALGKIKVNVAELGCDLFSMAAHKLHGPKGVGALFTRRGVKIEVLVHGGAQESGRRAGTENVAYIAGAGVAAEQAAAVDLAAIAAIRDHFESKLRERFDKAIHINFADLPRTPNVSSVQFKGQDGNLLLIKLDRKELCASTGSACSSGSLSVSGTLLAMGLTEAQARATLRFSLSKFTTEAEVAEAIDRIAEVFKPGRR</sequence>
<evidence type="ECO:0000256" key="6">
    <source>
        <dbReference type="ARBA" id="ARBA00022898"/>
    </source>
</evidence>
<dbReference type="InterPro" id="IPR015422">
    <property type="entry name" value="PyrdxlP-dep_Trfase_small"/>
</dbReference>
<keyword evidence="4" id="KW-0808">Transferase</keyword>
<dbReference type="Gene3D" id="3.90.1150.10">
    <property type="entry name" value="Aspartate Aminotransferase, domain 1"/>
    <property type="match status" value="1"/>
</dbReference>
<dbReference type="EC" id="2.8.1.7" evidence="3"/>
<evidence type="ECO:0000256" key="10">
    <source>
        <dbReference type="RuleBase" id="RU004504"/>
    </source>
</evidence>
<dbReference type="RefSeq" id="WP_237383248.1">
    <property type="nucleotide sequence ID" value="NZ_CP071793.1"/>
</dbReference>